<dbReference type="SUPFAM" id="SSF53167">
    <property type="entry name" value="Purine and uridine phosphorylases"/>
    <property type="match status" value="1"/>
</dbReference>
<name>A0A134A4V0_9BACL</name>
<dbReference type="CDD" id="cd09008">
    <property type="entry name" value="MTAN"/>
    <property type="match status" value="1"/>
</dbReference>
<dbReference type="AlphaFoldDB" id="A0A134A4V0"/>
<dbReference type="PATRIC" id="fig|1379.3.peg.379"/>
<dbReference type="OrthoDB" id="9792278at2"/>
<protein>
    <recommendedName>
        <fullName evidence="2">adenosylhomocysteine nucleosidase</fullName>
        <ecNumber evidence="2">3.2.2.9</ecNumber>
    </recommendedName>
</protein>
<dbReference type="Proteomes" id="UP000070355">
    <property type="component" value="Unassembled WGS sequence"/>
</dbReference>
<dbReference type="RefSeq" id="WP_060913672.1">
    <property type="nucleotide sequence ID" value="NZ_KQ959928.1"/>
</dbReference>
<feature type="domain" description="Nucleoside phosphorylase" evidence="6">
    <location>
        <begin position="2"/>
        <end position="225"/>
    </location>
</feature>
<dbReference type="GO" id="GO:0008930">
    <property type="term" value="F:methylthioadenosine nucleosidase activity"/>
    <property type="evidence" value="ECO:0007669"/>
    <property type="project" value="InterPro"/>
</dbReference>
<dbReference type="GO" id="GO:0008782">
    <property type="term" value="F:adenosylhomocysteine nucleosidase activity"/>
    <property type="evidence" value="ECO:0007669"/>
    <property type="project" value="UniProtKB-EC"/>
</dbReference>
<dbReference type="Pfam" id="PF01048">
    <property type="entry name" value="PNP_UDP_1"/>
    <property type="match status" value="1"/>
</dbReference>
<dbReference type="PANTHER" id="PTHR46832:SF1">
    <property type="entry name" value="5'-METHYLTHIOADENOSINE_S-ADENOSYLHOMOCYSTEINE NUCLEOSIDASE"/>
    <property type="match status" value="1"/>
</dbReference>
<evidence type="ECO:0000256" key="2">
    <source>
        <dbReference type="ARBA" id="ARBA00011974"/>
    </source>
</evidence>
<evidence type="ECO:0000313" key="8">
    <source>
        <dbReference type="Proteomes" id="UP000070355"/>
    </source>
</evidence>
<organism evidence="7 8">
    <name type="scientific">Gemella haemolysans</name>
    <dbReference type="NCBI Taxonomy" id="1379"/>
    <lineage>
        <taxon>Bacteria</taxon>
        <taxon>Bacillati</taxon>
        <taxon>Bacillota</taxon>
        <taxon>Bacilli</taxon>
        <taxon>Bacillales</taxon>
        <taxon>Gemellaceae</taxon>
        <taxon>Gemella</taxon>
    </lineage>
</organism>
<proteinExistence type="predicted"/>
<reference evidence="8" key="1">
    <citation type="submission" date="2016-01" db="EMBL/GenBank/DDBJ databases">
        <authorList>
            <person name="Mitreva M."/>
            <person name="Pepin K.H."/>
            <person name="Mihindukulasuriya K.A."/>
            <person name="Fulton R."/>
            <person name="Fronick C."/>
            <person name="O'Laughlin M."/>
            <person name="Miner T."/>
            <person name="Herter B."/>
            <person name="Rosa B.A."/>
            <person name="Cordes M."/>
            <person name="Tomlinson C."/>
            <person name="Wollam A."/>
            <person name="Palsikar V.B."/>
            <person name="Mardis E.R."/>
            <person name="Wilson R.K."/>
        </authorList>
    </citation>
    <scope>NUCLEOTIDE SEQUENCE [LARGE SCALE GENOMIC DNA]</scope>
    <source>
        <strain evidence="8">DNF01167</strain>
    </source>
</reference>
<keyword evidence="4" id="KW-0378">Hydrolase</keyword>
<dbReference type="EMBL" id="LSDC01000021">
    <property type="protein sequence ID" value="KXB62715.1"/>
    <property type="molecule type" value="Genomic_DNA"/>
</dbReference>
<comment type="caution">
    <text evidence="7">The sequence shown here is derived from an EMBL/GenBank/DDBJ whole genome shotgun (WGS) entry which is preliminary data.</text>
</comment>
<keyword evidence="5" id="KW-0486">Methionine biosynthesis</keyword>
<sequence length="227" mass="25064">MIALIGAMPEEVAIIKEKIEDLQEKKIAHVTFYEGKYEGRNIVLMLSLPGKVNAAIATTLLLDHYKPEYVINIGTCGALQGDMEIGDMIVATEVRHFDVDATEFGYEIGQVPQMPAAYKSDEELQKLASEISLPDHKIHFGLVGTSDSFISNKELKKGILKNFPNMQVVEMEAAAIAQTCYQFGTKFIVCRSVSDKAEEGTRVTFDEFLQIAAVNSSILTTALIKKL</sequence>
<dbReference type="Gene3D" id="3.40.50.1580">
    <property type="entry name" value="Nucleoside phosphorylase domain"/>
    <property type="match status" value="1"/>
</dbReference>
<evidence type="ECO:0000256" key="5">
    <source>
        <dbReference type="ARBA" id="ARBA00023167"/>
    </source>
</evidence>
<dbReference type="GO" id="GO:0019509">
    <property type="term" value="P:L-methionine salvage from methylthioadenosine"/>
    <property type="evidence" value="ECO:0007669"/>
    <property type="project" value="UniProtKB-UniPathway"/>
</dbReference>
<dbReference type="NCBIfam" id="TIGR01704">
    <property type="entry name" value="MTA_SAH-Nsdase"/>
    <property type="match status" value="1"/>
</dbReference>
<dbReference type="STRING" id="1379.HMPREF3186_00383"/>
<dbReference type="InterPro" id="IPR000845">
    <property type="entry name" value="Nucleoside_phosphorylase_d"/>
</dbReference>
<dbReference type="InterPro" id="IPR010049">
    <property type="entry name" value="MTA_SAH_Nsdase"/>
</dbReference>
<gene>
    <name evidence="7" type="ORF">HMPREF3186_00383</name>
</gene>
<dbReference type="EC" id="3.2.2.9" evidence="2"/>
<evidence type="ECO:0000256" key="1">
    <source>
        <dbReference type="ARBA" id="ARBA00004945"/>
    </source>
</evidence>
<evidence type="ECO:0000256" key="4">
    <source>
        <dbReference type="ARBA" id="ARBA00022801"/>
    </source>
</evidence>
<evidence type="ECO:0000313" key="7">
    <source>
        <dbReference type="EMBL" id="KXB62715.1"/>
    </source>
</evidence>
<keyword evidence="3" id="KW-0028">Amino-acid biosynthesis</keyword>
<accession>A0A134A4V0</accession>
<dbReference type="GO" id="GO:0005829">
    <property type="term" value="C:cytosol"/>
    <property type="evidence" value="ECO:0007669"/>
    <property type="project" value="TreeGrafter"/>
</dbReference>
<dbReference type="UniPathway" id="UPA00904">
    <property type="reaction ID" value="UER00871"/>
</dbReference>
<dbReference type="NCBIfam" id="NF004079">
    <property type="entry name" value="PRK05584.1"/>
    <property type="match status" value="1"/>
</dbReference>
<dbReference type="PANTHER" id="PTHR46832">
    <property type="entry name" value="5'-METHYLTHIOADENOSINE/S-ADENOSYLHOMOCYSTEINE NUCLEOSIDASE"/>
    <property type="match status" value="1"/>
</dbReference>
<evidence type="ECO:0000259" key="6">
    <source>
        <dbReference type="Pfam" id="PF01048"/>
    </source>
</evidence>
<dbReference type="GO" id="GO:0009164">
    <property type="term" value="P:nucleoside catabolic process"/>
    <property type="evidence" value="ECO:0007669"/>
    <property type="project" value="InterPro"/>
</dbReference>
<comment type="pathway">
    <text evidence="1">Amino-acid biosynthesis; L-methionine biosynthesis via salvage pathway; S-methyl-5-thio-alpha-D-ribose 1-phosphate from S-methyl-5'-thioadenosine (hydrolase route): step 1/2.</text>
</comment>
<dbReference type="GO" id="GO:0019284">
    <property type="term" value="P:L-methionine salvage from S-adenosylmethionine"/>
    <property type="evidence" value="ECO:0007669"/>
    <property type="project" value="TreeGrafter"/>
</dbReference>
<dbReference type="InterPro" id="IPR035994">
    <property type="entry name" value="Nucleoside_phosphorylase_sf"/>
</dbReference>
<evidence type="ECO:0000256" key="3">
    <source>
        <dbReference type="ARBA" id="ARBA00022605"/>
    </source>
</evidence>